<dbReference type="EMBL" id="JAIWYP010000005">
    <property type="protein sequence ID" value="KAH3824935.1"/>
    <property type="molecule type" value="Genomic_DNA"/>
</dbReference>
<dbReference type="InterPro" id="IPR052620">
    <property type="entry name" value="ELYS/MEL-28_NucAsmblyFactor"/>
</dbReference>
<dbReference type="PANTHER" id="PTHR21583:SF8">
    <property type="entry name" value="PROTEIN ELYS"/>
    <property type="match status" value="1"/>
</dbReference>
<reference evidence="1" key="1">
    <citation type="journal article" date="2019" name="bioRxiv">
        <title>The Genome of the Zebra Mussel, Dreissena polymorpha: A Resource for Invasive Species Research.</title>
        <authorList>
            <person name="McCartney M.A."/>
            <person name="Auch B."/>
            <person name="Kono T."/>
            <person name="Mallez S."/>
            <person name="Zhang Y."/>
            <person name="Obille A."/>
            <person name="Becker A."/>
            <person name="Abrahante J.E."/>
            <person name="Garbe J."/>
            <person name="Badalamenti J.P."/>
            <person name="Herman A."/>
            <person name="Mangelson H."/>
            <person name="Liachko I."/>
            <person name="Sullivan S."/>
            <person name="Sone E.D."/>
            <person name="Koren S."/>
            <person name="Silverstein K.A.T."/>
            <person name="Beckman K.B."/>
            <person name="Gohl D.M."/>
        </authorList>
    </citation>
    <scope>NUCLEOTIDE SEQUENCE</scope>
    <source>
        <strain evidence="1">Duluth1</strain>
        <tissue evidence="1">Whole animal</tissue>
    </source>
</reference>
<dbReference type="AlphaFoldDB" id="A0A9D4GXQ5"/>
<gene>
    <name evidence="1" type="ORF">DPMN_126795</name>
</gene>
<dbReference type="PANTHER" id="PTHR21583">
    <property type="entry name" value="ELYS PROTEIN"/>
    <property type="match status" value="1"/>
</dbReference>
<keyword evidence="2" id="KW-1185">Reference proteome</keyword>
<reference evidence="1" key="2">
    <citation type="submission" date="2020-11" db="EMBL/GenBank/DDBJ databases">
        <authorList>
            <person name="McCartney M.A."/>
            <person name="Auch B."/>
            <person name="Kono T."/>
            <person name="Mallez S."/>
            <person name="Becker A."/>
            <person name="Gohl D.M."/>
            <person name="Silverstein K.A.T."/>
            <person name="Koren S."/>
            <person name="Bechman K.B."/>
            <person name="Herman A."/>
            <person name="Abrahante J.E."/>
            <person name="Garbe J."/>
        </authorList>
    </citation>
    <scope>NUCLEOTIDE SEQUENCE</scope>
    <source>
        <strain evidence="1">Duluth1</strain>
        <tissue evidence="1">Whole animal</tissue>
    </source>
</reference>
<organism evidence="1 2">
    <name type="scientific">Dreissena polymorpha</name>
    <name type="common">Zebra mussel</name>
    <name type="synonym">Mytilus polymorpha</name>
    <dbReference type="NCBI Taxonomy" id="45954"/>
    <lineage>
        <taxon>Eukaryota</taxon>
        <taxon>Metazoa</taxon>
        <taxon>Spiralia</taxon>
        <taxon>Lophotrochozoa</taxon>
        <taxon>Mollusca</taxon>
        <taxon>Bivalvia</taxon>
        <taxon>Autobranchia</taxon>
        <taxon>Heteroconchia</taxon>
        <taxon>Euheterodonta</taxon>
        <taxon>Imparidentia</taxon>
        <taxon>Neoheterodontei</taxon>
        <taxon>Myida</taxon>
        <taxon>Dreissenoidea</taxon>
        <taxon>Dreissenidae</taxon>
        <taxon>Dreissena</taxon>
    </lineage>
</organism>
<sequence>MLICVTNTKLIFETGSLSARFLGSQRQGPSILVQPQELYSMCIHVGLLPRPVSVASVNPSLGLTYNMMCSTGWATGEYDYQGCTLKFVLDWAWETVSKLKHKIDQVCVPLFNWSGLTLDRPAVRSLVQCGQKLAHLICILKTFASGTGSITVAGEAELNSKVLHLAVVLWFFGTGLLPENDGDSRRPSHGGARQYSCVCRNYPQYGNTGLDACAHLIVQDLPMQSAQVNQGQNFRFRLFLAHLSTTCS</sequence>
<name>A0A9D4GXQ5_DREPO</name>
<evidence type="ECO:0000313" key="2">
    <source>
        <dbReference type="Proteomes" id="UP000828390"/>
    </source>
</evidence>
<protein>
    <submittedName>
        <fullName evidence="1">Uncharacterized protein</fullName>
    </submittedName>
</protein>
<comment type="caution">
    <text evidence="1">The sequence shown here is derived from an EMBL/GenBank/DDBJ whole genome shotgun (WGS) entry which is preliminary data.</text>
</comment>
<evidence type="ECO:0000313" key="1">
    <source>
        <dbReference type="EMBL" id="KAH3824935.1"/>
    </source>
</evidence>
<accession>A0A9D4GXQ5</accession>
<proteinExistence type="predicted"/>
<dbReference type="Proteomes" id="UP000828390">
    <property type="component" value="Unassembled WGS sequence"/>
</dbReference>